<dbReference type="EMBL" id="JTCM02000132">
    <property type="protein sequence ID" value="NEU76780.1"/>
    <property type="molecule type" value="Genomic_DNA"/>
</dbReference>
<protein>
    <submittedName>
        <fullName evidence="1">Uncharacterized protein</fullName>
    </submittedName>
</protein>
<proteinExistence type="predicted"/>
<dbReference type="Proteomes" id="UP000031549">
    <property type="component" value="Unassembled WGS sequence"/>
</dbReference>
<dbReference type="RefSeq" id="WP_163519342.1">
    <property type="nucleotide sequence ID" value="NZ_JTCM02000132.1"/>
</dbReference>
<evidence type="ECO:0000313" key="1">
    <source>
        <dbReference type="EMBL" id="NEU76780.1"/>
    </source>
</evidence>
<name>A0A846HJL3_9CYAN</name>
<reference evidence="1 2" key="1">
    <citation type="journal article" date="2015" name="Genome Announc.">
        <title>Draft Genome Sequence of Cyanobacterium Hassallia byssoidea Strain VB512170, Isolated from Monuments in India.</title>
        <authorList>
            <person name="Singh D."/>
            <person name="Chandrababunaidu M.M."/>
            <person name="Panda A."/>
            <person name="Sen D."/>
            <person name="Bhattacharyya S."/>
            <person name="Adhikary S.P."/>
            <person name="Tripathy S."/>
        </authorList>
    </citation>
    <scope>NUCLEOTIDE SEQUENCE [LARGE SCALE GENOMIC DNA]</scope>
    <source>
        <strain evidence="1 2">VB512170</strain>
    </source>
</reference>
<gene>
    <name evidence="1" type="ORF">PI95_030795</name>
</gene>
<dbReference type="AlphaFoldDB" id="A0A846HJL3"/>
<keyword evidence="2" id="KW-1185">Reference proteome</keyword>
<comment type="caution">
    <text evidence="1">The sequence shown here is derived from an EMBL/GenBank/DDBJ whole genome shotgun (WGS) entry which is preliminary data.</text>
</comment>
<organism evidence="1 2">
    <name type="scientific">Hassallia byssoidea VB512170</name>
    <dbReference type="NCBI Taxonomy" id="1304833"/>
    <lineage>
        <taxon>Bacteria</taxon>
        <taxon>Bacillati</taxon>
        <taxon>Cyanobacteriota</taxon>
        <taxon>Cyanophyceae</taxon>
        <taxon>Nostocales</taxon>
        <taxon>Tolypothrichaceae</taxon>
        <taxon>Hassallia</taxon>
    </lineage>
</organism>
<accession>A0A846HJL3</accession>
<sequence>MGNGAWGRQCGGRVPTAVSICRHGAWGRQCVAVRPALRPGFQECRLWRTRSRSVFEGEGRSRTLSAPAVMGHSPFVKYAIASFYSHCPLPIAQ</sequence>
<evidence type="ECO:0000313" key="2">
    <source>
        <dbReference type="Proteomes" id="UP000031549"/>
    </source>
</evidence>